<sequence>MSGDGRSGWGAAAAVIGAVAALITALVGAYALLGPKKSEAGAASTSVTTTTTTTTTKSGGGGGGGNSGGGRITTTTKTTKKDTKPPAFAVTEVQLNVEPSGGTVACDTESKVFTFRGAIVANGAGEVRYRWIRSDGAIGPNDSGTLRFDAAGTKRLDEITWQFGVPAEERVRDGSYTLEVDMPNTISKKATARLACA</sequence>
<evidence type="ECO:0000313" key="3">
    <source>
        <dbReference type="EMBL" id="SDP07706.1"/>
    </source>
</evidence>
<dbReference type="AlphaFoldDB" id="A0A1H0PT36"/>
<feature type="compositionally biased region" description="Low complexity" evidence="1">
    <location>
        <begin position="44"/>
        <end position="57"/>
    </location>
</feature>
<gene>
    <name evidence="3" type="ORF">SAMN05192558_106241</name>
</gene>
<dbReference type="OrthoDB" id="3328426at2"/>
<feature type="compositionally biased region" description="Gly residues" evidence="1">
    <location>
        <begin position="58"/>
        <end position="71"/>
    </location>
</feature>
<keyword evidence="2" id="KW-0812">Transmembrane</keyword>
<evidence type="ECO:0000256" key="1">
    <source>
        <dbReference type="SAM" id="MobiDB-lite"/>
    </source>
</evidence>
<dbReference type="STRING" id="504798.SAMN05421871_106211"/>
<protein>
    <submittedName>
        <fullName evidence="3">Uncharacterized protein</fullName>
    </submittedName>
</protein>
<keyword evidence="2" id="KW-1133">Transmembrane helix</keyword>
<evidence type="ECO:0000256" key="2">
    <source>
        <dbReference type="SAM" id="Phobius"/>
    </source>
</evidence>
<feature type="region of interest" description="Disordered" evidence="1">
    <location>
        <begin position="41"/>
        <end position="83"/>
    </location>
</feature>
<dbReference type="EMBL" id="FNJB01000006">
    <property type="protein sequence ID" value="SDP07706.1"/>
    <property type="molecule type" value="Genomic_DNA"/>
</dbReference>
<dbReference type="RefSeq" id="WP_133794227.1">
    <property type="nucleotide sequence ID" value="NZ_FNDV01000006.1"/>
</dbReference>
<feature type="transmembrane region" description="Helical" evidence="2">
    <location>
        <begin position="12"/>
        <end position="33"/>
    </location>
</feature>
<accession>A0A1H0PT36</accession>
<dbReference type="Proteomes" id="UP000199651">
    <property type="component" value="Unassembled WGS sequence"/>
</dbReference>
<reference evidence="4" key="1">
    <citation type="submission" date="2016-10" db="EMBL/GenBank/DDBJ databases">
        <authorList>
            <person name="Varghese N."/>
            <person name="Submissions S."/>
        </authorList>
    </citation>
    <scope>NUCLEOTIDE SEQUENCE [LARGE SCALE GENOMIC DNA]</scope>
    <source>
        <strain evidence="4">IBRC-M 10655</strain>
    </source>
</reference>
<name>A0A1H0PT36_9PSEU</name>
<organism evidence="3 4">
    <name type="scientific">Actinokineospora alba</name>
    <dbReference type="NCBI Taxonomy" id="504798"/>
    <lineage>
        <taxon>Bacteria</taxon>
        <taxon>Bacillati</taxon>
        <taxon>Actinomycetota</taxon>
        <taxon>Actinomycetes</taxon>
        <taxon>Pseudonocardiales</taxon>
        <taxon>Pseudonocardiaceae</taxon>
        <taxon>Actinokineospora</taxon>
    </lineage>
</organism>
<keyword evidence="2" id="KW-0472">Membrane</keyword>
<proteinExistence type="predicted"/>
<keyword evidence="4" id="KW-1185">Reference proteome</keyword>
<evidence type="ECO:0000313" key="4">
    <source>
        <dbReference type="Proteomes" id="UP000199651"/>
    </source>
</evidence>